<evidence type="ECO:0000256" key="1">
    <source>
        <dbReference type="PIRSR" id="PIRSR600888-1"/>
    </source>
</evidence>
<evidence type="ECO:0000313" key="5">
    <source>
        <dbReference type="Proteomes" id="UP000240322"/>
    </source>
</evidence>
<dbReference type="Pfam" id="PF00908">
    <property type="entry name" value="dTDP_sugar_isom"/>
    <property type="match status" value="1"/>
</dbReference>
<comment type="subunit">
    <text evidence="3">Homodimer.</text>
</comment>
<organism evidence="4 5">
    <name type="scientific">Candidatus Marsarchaeota G2 archaeon OSP_D</name>
    <dbReference type="NCBI Taxonomy" id="1978157"/>
    <lineage>
        <taxon>Archaea</taxon>
        <taxon>Candidatus Marsarchaeota</taxon>
        <taxon>Candidatus Marsarchaeota group 2</taxon>
    </lineage>
</organism>
<comment type="function">
    <text evidence="3">Catalyzes the epimerization of the C3' and C5'positions of dTDP-6-deoxy-D-xylo-4-hexulose, forming dTDP-6-deoxy-L-lyxo-4-hexulose.</text>
</comment>
<comment type="similarity">
    <text evidence="3">Belongs to the dTDP-4-dehydrorhamnose 3,5-epimerase family.</text>
</comment>
<dbReference type="GO" id="GO:0000271">
    <property type="term" value="P:polysaccharide biosynthetic process"/>
    <property type="evidence" value="ECO:0007669"/>
    <property type="project" value="TreeGrafter"/>
</dbReference>
<dbReference type="SUPFAM" id="SSF51182">
    <property type="entry name" value="RmlC-like cupins"/>
    <property type="match status" value="1"/>
</dbReference>
<feature type="active site" description="Proton acceptor" evidence="1">
    <location>
        <position position="63"/>
    </location>
</feature>
<sequence>MNFTLKELEVKGVYLIEPRVFEDERGFFMETFSEGVFRALGVDFHVVQENHSHSRHGVLRGLHFQRGEAAQAKLVRVVRGVVFDVAVDLRASSPTFGKHVWAILSEYNHSMLYVPRGFAHGFQVLSESADFVYLVDNPYNPGAELGVVWSDPEIGVRWPIPNPIVSRKDFSLPTLRELASHGQLFP</sequence>
<dbReference type="InterPro" id="IPR014710">
    <property type="entry name" value="RmlC-like_jellyroll"/>
</dbReference>
<dbReference type="PANTHER" id="PTHR21047">
    <property type="entry name" value="DTDP-6-DEOXY-D-GLUCOSE-3,5 EPIMERASE"/>
    <property type="match status" value="1"/>
</dbReference>
<comment type="catalytic activity">
    <reaction evidence="3">
        <text>dTDP-4-dehydro-6-deoxy-alpha-D-glucose = dTDP-4-dehydro-beta-L-rhamnose</text>
        <dbReference type="Rhea" id="RHEA:16969"/>
        <dbReference type="ChEBI" id="CHEBI:57649"/>
        <dbReference type="ChEBI" id="CHEBI:62830"/>
        <dbReference type="EC" id="5.1.3.13"/>
    </reaction>
</comment>
<comment type="pathway">
    <text evidence="3">Carbohydrate biosynthesis; dTDP-L-rhamnose biosynthesis.</text>
</comment>
<name>A0A2R6AR67_9ARCH</name>
<dbReference type="NCBIfam" id="TIGR01221">
    <property type="entry name" value="rmlC"/>
    <property type="match status" value="1"/>
</dbReference>
<dbReference type="Gene3D" id="2.60.120.10">
    <property type="entry name" value="Jelly Rolls"/>
    <property type="match status" value="1"/>
</dbReference>
<dbReference type="CDD" id="cd00438">
    <property type="entry name" value="cupin_RmlC"/>
    <property type="match status" value="1"/>
</dbReference>
<dbReference type="PANTHER" id="PTHR21047:SF2">
    <property type="entry name" value="THYMIDINE DIPHOSPHO-4-KETO-RHAMNOSE 3,5-EPIMERASE"/>
    <property type="match status" value="1"/>
</dbReference>
<dbReference type="GO" id="GO:0008830">
    <property type="term" value="F:dTDP-4-dehydrorhamnose 3,5-epimerase activity"/>
    <property type="evidence" value="ECO:0007669"/>
    <property type="project" value="UniProtKB-UniRule"/>
</dbReference>
<dbReference type="GO" id="GO:0005829">
    <property type="term" value="C:cytosol"/>
    <property type="evidence" value="ECO:0007669"/>
    <property type="project" value="TreeGrafter"/>
</dbReference>
<accession>A0A2R6AR67</accession>
<dbReference type="EMBL" id="NEXE01000110">
    <property type="protein sequence ID" value="PSN88852.1"/>
    <property type="molecule type" value="Genomic_DNA"/>
</dbReference>
<gene>
    <name evidence="4" type="ORF">B9Q03_08940</name>
</gene>
<dbReference type="InterPro" id="IPR011051">
    <property type="entry name" value="RmlC_Cupin_sf"/>
</dbReference>
<comment type="caution">
    <text evidence="4">The sequence shown here is derived from an EMBL/GenBank/DDBJ whole genome shotgun (WGS) entry which is preliminary data.</text>
</comment>
<protein>
    <recommendedName>
        <fullName evidence="3">dTDP-4-dehydrorhamnose 3,5-epimerase</fullName>
        <ecNumber evidence="3">5.1.3.13</ecNumber>
    </recommendedName>
    <alternativeName>
        <fullName evidence="3">Thymidine diphospho-4-keto-rhamnose 3,5-epimerase</fullName>
    </alternativeName>
</protein>
<evidence type="ECO:0000256" key="3">
    <source>
        <dbReference type="RuleBase" id="RU364069"/>
    </source>
</evidence>
<reference evidence="4 5" key="1">
    <citation type="submission" date="2017-04" db="EMBL/GenBank/DDBJ databases">
        <title>Novel microbial lineages endemic to geothermal iron-oxide mats fill important gaps in the evolutionary history of Archaea.</title>
        <authorList>
            <person name="Jay Z.J."/>
            <person name="Beam J.P."/>
            <person name="Dlakic M."/>
            <person name="Rusch D.B."/>
            <person name="Kozubal M.A."/>
            <person name="Inskeep W.P."/>
        </authorList>
    </citation>
    <scope>NUCLEOTIDE SEQUENCE [LARGE SCALE GENOMIC DNA]</scope>
    <source>
        <strain evidence="4">OSP_D</strain>
    </source>
</reference>
<dbReference type="GO" id="GO:0019305">
    <property type="term" value="P:dTDP-rhamnose biosynthetic process"/>
    <property type="evidence" value="ECO:0007669"/>
    <property type="project" value="UniProtKB-UniRule"/>
</dbReference>
<feature type="site" description="Participates in a stacking interaction with the thymidine ring of dTDP-4-oxo-6-deoxyglucose" evidence="2">
    <location>
        <position position="139"/>
    </location>
</feature>
<dbReference type="UniPathway" id="UPA00124"/>
<dbReference type="Proteomes" id="UP000240322">
    <property type="component" value="Unassembled WGS sequence"/>
</dbReference>
<evidence type="ECO:0000256" key="2">
    <source>
        <dbReference type="PIRSR" id="PIRSR600888-3"/>
    </source>
</evidence>
<dbReference type="InterPro" id="IPR000888">
    <property type="entry name" value="RmlC-like"/>
</dbReference>
<keyword evidence="3" id="KW-0413">Isomerase</keyword>
<proteinExistence type="inferred from homology"/>
<feature type="active site" description="Proton donor" evidence="1">
    <location>
        <position position="133"/>
    </location>
</feature>
<evidence type="ECO:0000313" key="4">
    <source>
        <dbReference type="EMBL" id="PSN88852.1"/>
    </source>
</evidence>
<dbReference type="EC" id="5.1.3.13" evidence="3"/>
<dbReference type="AlphaFoldDB" id="A0A2R6AR67"/>